<dbReference type="EC" id="2.3.1.225" evidence="6"/>
<dbReference type="Proteomes" id="UP000886595">
    <property type="component" value="Unassembled WGS sequence"/>
</dbReference>
<keyword evidence="6" id="KW-0808">Transferase</keyword>
<dbReference type="EMBL" id="JAAMPC010000013">
    <property type="protein sequence ID" value="KAG2272886.1"/>
    <property type="molecule type" value="Genomic_DNA"/>
</dbReference>
<feature type="compositionally biased region" description="Basic and acidic residues" evidence="8">
    <location>
        <begin position="699"/>
        <end position="714"/>
    </location>
</feature>
<reference evidence="11 12" key="1">
    <citation type="submission" date="2020-02" db="EMBL/GenBank/DDBJ databases">
        <authorList>
            <person name="Ma Q."/>
            <person name="Huang Y."/>
            <person name="Song X."/>
            <person name="Pei D."/>
        </authorList>
    </citation>
    <scope>NUCLEOTIDE SEQUENCE [LARGE SCALE GENOMIC DNA]</scope>
    <source>
        <strain evidence="11">Sxm20200214</strain>
        <tissue evidence="11">Leaf</tissue>
    </source>
</reference>
<dbReference type="PANTHER" id="PTHR45089:SF38">
    <property type="entry name" value="DUF3444 DOMAIN-CONTAINING PROTEIN"/>
    <property type="match status" value="1"/>
</dbReference>
<dbReference type="Pfam" id="PF01529">
    <property type="entry name" value="DHHC"/>
    <property type="match status" value="1"/>
</dbReference>
<comment type="similarity">
    <text evidence="2 6">Belongs to the DHHC palmitoyltransferase family.</text>
</comment>
<evidence type="ECO:0000256" key="3">
    <source>
        <dbReference type="ARBA" id="ARBA00022692"/>
    </source>
</evidence>
<comment type="catalytic activity">
    <reaction evidence="6">
        <text>L-cysteinyl-[protein] + hexadecanoyl-CoA = S-hexadecanoyl-L-cysteinyl-[protein] + CoA</text>
        <dbReference type="Rhea" id="RHEA:36683"/>
        <dbReference type="Rhea" id="RHEA-COMP:10131"/>
        <dbReference type="Rhea" id="RHEA-COMP:11032"/>
        <dbReference type="ChEBI" id="CHEBI:29950"/>
        <dbReference type="ChEBI" id="CHEBI:57287"/>
        <dbReference type="ChEBI" id="CHEBI:57379"/>
        <dbReference type="ChEBI" id="CHEBI:74151"/>
        <dbReference type="EC" id="2.3.1.225"/>
    </reaction>
</comment>
<evidence type="ECO:0000256" key="6">
    <source>
        <dbReference type="RuleBase" id="RU079119"/>
    </source>
</evidence>
<evidence type="ECO:0000256" key="7">
    <source>
        <dbReference type="SAM" id="Coils"/>
    </source>
</evidence>
<evidence type="ECO:0000313" key="12">
    <source>
        <dbReference type="Proteomes" id="UP000886595"/>
    </source>
</evidence>
<sequence length="723" mass="84092">MEPGSSRPRVPSVQDPMTLGLEHRVAMMDRGSIQRFMTQVREQALGVLDFKRQWKEYEEGYARMEKTVRGHVRGVKMKEEESEIKQSLESDVMRLVLEMQMEEVVAQLKESMAEKGEELKKEVQAKKEELEAREKELSLTITEKFNEIKKKEEEFELKRDAEARDIEEKRKSLEVKEKSFEEMMRELELKKDELEERHKELSLSITEKSNELKKKEEELQLKLDEEAKDIEEKRKSLEVKEKSSEELMRELEVRKQELEARQKELSLDDETIEGKVTELEMRIEKQEAEAKEIEEKSKFLELKEKQLEQREELLELKEKELANRSKQAKSRKRCRYEFEPASLAEKDVDDPADPASASTSQAKRRKTYKVACIADGPDVDPEPYCCPDADFNNFNTTMSSFAVGQIWALYDPLDDMPRYYARIRKILEPKQRVGVRWLESKQTAANKKPVPIACGEFKYGEKATNSHLMFSHEMHHVRTGKKTITINPRKGETWALFSGWNSDNWKQQKRPYKYDFVQVVSDDLDSDDGIGVAYLARLEGYTSVYKLAEQHGVLQMMISSGEMLRFSHRVPSVVLTGDEKKGVPAGSFELDPASIPKHCLGALKVNQERNPKVSASSFYSFSRPARSKHCSICNRCVTRFDHHCGWMNNYIGERNPLPMTMMMKQKPSRSYCETEYGRGILLSKFTWARQAHKKMTELKEEGKPLPKNMERHSSDFLNTRLAS</sequence>
<evidence type="ECO:0000313" key="11">
    <source>
        <dbReference type="EMBL" id="KAG2272886.1"/>
    </source>
</evidence>
<dbReference type="PANTHER" id="PTHR45089">
    <property type="entry name" value="DNAJ HEAT SHOCK AMINO-TERMINAL DOMAIN PROTEIN-RELATED"/>
    <property type="match status" value="1"/>
</dbReference>
<feature type="coiled-coil region" evidence="7">
    <location>
        <begin position="109"/>
        <end position="327"/>
    </location>
</feature>
<dbReference type="InterPro" id="IPR024593">
    <property type="entry name" value="DUF3444"/>
</dbReference>
<evidence type="ECO:0000259" key="9">
    <source>
        <dbReference type="Pfam" id="PF01529"/>
    </source>
</evidence>
<feature type="region of interest" description="Disordered" evidence="8">
    <location>
        <begin position="699"/>
        <end position="723"/>
    </location>
</feature>
<dbReference type="GO" id="GO:0012505">
    <property type="term" value="C:endomembrane system"/>
    <property type="evidence" value="ECO:0007669"/>
    <property type="project" value="UniProtKB-SubCell"/>
</dbReference>
<evidence type="ECO:0000256" key="5">
    <source>
        <dbReference type="ARBA" id="ARBA00023136"/>
    </source>
</evidence>
<evidence type="ECO:0000256" key="2">
    <source>
        <dbReference type="ARBA" id="ARBA00008574"/>
    </source>
</evidence>
<evidence type="ECO:0000256" key="8">
    <source>
        <dbReference type="SAM" id="MobiDB-lite"/>
    </source>
</evidence>
<feature type="domain" description="DUF3444" evidence="10">
    <location>
        <begin position="382"/>
        <end position="579"/>
    </location>
</feature>
<feature type="domain" description="Palmitoyltransferase DHHC" evidence="9">
    <location>
        <begin position="621"/>
        <end position="655"/>
    </location>
</feature>
<proteinExistence type="inferred from homology"/>
<dbReference type="GO" id="GO:0019706">
    <property type="term" value="F:protein-cysteine S-palmitoyltransferase activity"/>
    <property type="evidence" value="ECO:0007669"/>
    <property type="project" value="UniProtKB-EC"/>
</dbReference>
<dbReference type="PROSITE" id="PS50216">
    <property type="entry name" value="DHHC"/>
    <property type="match status" value="1"/>
</dbReference>
<protein>
    <recommendedName>
        <fullName evidence="6">S-acyltransferase</fullName>
        <ecNumber evidence="6">2.3.1.225</ecNumber>
    </recommendedName>
    <alternativeName>
        <fullName evidence="6">Palmitoyltransferase</fullName>
    </alternativeName>
</protein>
<comment type="domain">
    <text evidence="6">The DHHC domain is required for palmitoyltransferase activity.</text>
</comment>
<dbReference type="OrthoDB" id="10250354at2759"/>
<organism evidence="11 12">
    <name type="scientific">Brassica carinata</name>
    <name type="common">Ethiopian mustard</name>
    <name type="synonym">Abyssinian cabbage</name>
    <dbReference type="NCBI Taxonomy" id="52824"/>
    <lineage>
        <taxon>Eukaryota</taxon>
        <taxon>Viridiplantae</taxon>
        <taxon>Streptophyta</taxon>
        <taxon>Embryophyta</taxon>
        <taxon>Tracheophyta</taxon>
        <taxon>Spermatophyta</taxon>
        <taxon>Magnoliopsida</taxon>
        <taxon>eudicotyledons</taxon>
        <taxon>Gunneridae</taxon>
        <taxon>Pentapetalae</taxon>
        <taxon>rosids</taxon>
        <taxon>malvids</taxon>
        <taxon>Brassicales</taxon>
        <taxon>Brassicaceae</taxon>
        <taxon>Brassiceae</taxon>
        <taxon>Brassica</taxon>
    </lineage>
</organism>
<gene>
    <name evidence="11" type="ORF">Bca52824_067441</name>
</gene>
<dbReference type="InterPro" id="IPR001594">
    <property type="entry name" value="Palmitoyltrfase_DHHC"/>
</dbReference>
<evidence type="ECO:0000259" key="10">
    <source>
        <dbReference type="Pfam" id="PF11926"/>
    </source>
</evidence>
<evidence type="ECO:0000256" key="4">
    <source>
        <dbReference type="ARBA" id="ARBA00022989"/>
    </source>
</evidence>
<keyword evidence="12" id="KW-1185">Reference proteome</keyword>
<comment type="subcellular location">
    <subcellularLocation>
        <location evidence="1">Endomembrane system</location>
        <topology evidence="1">Multi-pass membrane protein</topology>
    </subcellularLocation>
</comment>
<keyword evidence="6" id="KW-0012">Acyltransferase</keyword>
<accession>A0A8X7UEA7</accession>
<evidence type="ECO:0000256" key="1">
    <source>
        <dbReference type="ARBA" id="ARBA00004127"/>
    </source>
</evidence>
<keyword evidence="5" id="KW-0472">Membrane</keyword>
<comment type="caution">
    <text evidence="11">The sequence shown here is derived from an EMBL/GenBank/DDBJ whole genome shotgun (WGS) entry which is preliminary data.</text>
</comment>
<dbReference type="AlphaFoldDB" id="A0A8X7UEA7"/>
<keyword evidence="3" id="KW-0812">Transmembrane</keyword>
<dbReference type="Pfam" id="PF11926">
    <property type="entry name" value="DUF3444"/>
    <property type="match status" value="1"/>
</dbReference>
<keyword evidence="4" id="KW-1133">Transmembrane helix</keyword>
<name>A0A8X7UEA7_BRACI</name>
<keyword evidence="7" id="KW-0175">Coiled coil</keyword>